<dbReference type="InterPro" id="IPR011011">
    <property type="entry name" value="Znf_FYVE_PHD"/>
</dbReference>
<organism evidence="7 8">
    <name type="scientific">Phytophthora oleae</name>
    <dbReference type="NCBI Taxonomy" id="2107226"/>
    <lineage>
        <taxon>Eukaryota</taxon>
        <taxon>Sar</taxon>
        <taxon>Stramenopiles</taxon>
        <taxon>Oomycota</taxon>
        <taxon>Peronosporomycetes</taxon>
        <taxon>Peronosporales</taxon>
        <taxon>Peronosporaceae</taxon>
        <taxon>Phytophthora</taxon>
    </lineage>
</organism>
<evidence type="ECO:0000256" key="3">
    <source>
        <dbReference type="ARBA" id="ARBA00022833"/>
    </source>
</evidence>
<dbReference type="InterPro" id="IPR017455">
    <property type="entry name" value="Znf_FYVE-rel"/>
</dbReference>
<accession>A0ABD3EY29</accession>
<dbReference type="PANTHER" id="PTHR43102">
    <property type="entry name" value="SLR1143 PROTEIN"/>
    <property type="match status" value="1"/>
</dbReference>
<dbReference type="Gene3D" id="3.30.450.40">
    <property type="match status" value="1"/>
</dbReference>
<evidence type="ECO:0000256" key="1">
    <source>
        <dbReference type="ARBA" id="ARBA00022723"/>
    </source>
</evidence>
<feature type="region of interest" description="Disordered" evidence="5">
    <location>
        <begin position="378"/>
        <end position="397"/>
    </location>
</feature>
<dbReference type="PROSITE" id="PS50178">
    <property type="entry name" value="ZF_FYVE"/>
    <property type="match status" value="1"/>
</dbReference>
<keyword evidence="8" id="KW-1185">Reference proteome</keyword>
<evidence type="ECO:0000313" key="8">
    <source>
        <dbReference type="Proteomes" id="UP001632037"/>
    </source>
</evidence>
<protein>
    <recommendedName>
        <fullName evidence="6">FYVE-type domain-containing protein</fullName>
    </recommendedName>
</protein>
<evidence type="ECO:0000256" key="5">
    <source>
        <dbReference type="SAM" id="MobiDB-lite"/>
    </source>
</evidence>
<dbReference type="GO" id="GO:0008270">
    <property type="term" value="F:zinc ion binding"/>
    <property type="evidence" value="ECO:0007669"/>
    <property type="project" value="UniProtKB-KW"/>
</dbReference>
<evidence type="ECO:0000313" key="7">
    <source>
        <dbReference type="EMBL" id="KAL3659101.1"/>
    </source>
</evidence>
<dbReference type="Gene3D" id="3.30.40.10">
    <property type="entry name" value="Zinc/RING finger domain, C3HC4 (zinc finger)"/>
    <property type="match status" value="1"/>
</dbReference>
<feature type="compositionally biased region" description="Low complexity" evidence="5">
    <location>
        <begin position="381"/>
        <end position="397"/>
    </location>
</feature>
<evidence type="ECO:0000256" key="4">
    <source>
        <dbReference type="PROSITE-ProRule" id="PRU00091"/>
    </source>
</evidence>
<name>A0ABD3EY29_9STRA</name>
<keyword evidence="2 4" id="KW-0863">Zinc-finger</keyword>
<feature type="domain" description="FYVE-type" evidence="6">
    <location>
        <begin position="309"/>
        <end position="371"/>
    </location>
</feature>
<dbReference type="InterPro" id="IPR029016">
    <property type="entry name" value="GAF-like_dom_sf"/>
</dbReference>
<evidence type="ECO:0000259" key="6">
    <source>
        <dbReference type="PROSITE" id="PS50178"/>
    </source>
</evidence>
<keyword evidence="3" id="KW-0862">Zinc</keyword>
<dbReference type="InterPro" id="IPR003018">
    <property type="entry name" value="GAF"/>
</dbReference>
<dbReference type="Pfam" id="PF01590">
    <property type="entry name" value="GAF"/>
    <property type="match status" value="1"/>
</dbReference>
<gene>
    <name evidence="7" type="ORF">V7S43_015985</name>
</gene>
<dbReference type="SUPFAM" id="SSF57903">
    <property type="entry name" value="FYVE/PHD zinc finger"/>
    <property type="match status" value="1"/>
</dbReference>
<dbReference type="InterPro" id="IPR013083">
    <property type="entry name" value="Znf_RING/FYVE/PHD"/>
</dbReference>
<dbReference type="EMBL" id="JBIMZQ010000049">
    <property type="protein sequence ID" value="KAL3659101.1"/>
    <property type="molecule type" value="Genomic_DNA"/>
</dbReference>
<dbReference type="Proteomes" id="UP001632037">
    <property type="component" value="Unassembled WGS sequence"/>
</dbReference>
<dbReference type="SUPFAM" id="SSF55781">
    <property type="entry name" value="GAF domain-like"/>
    <property type="match status" value="1"/>
</dbReference>
<sequence>MVKAPPEHFNLSFQDSLRSTKGTFTDETDVYRGMSMPSMTSSHNLDLEELLWSHTQAVAASAVDFDRLSNMSLDQWDAGFGGRKYKHHSLQGFSRKRVTPATTEVLVTGELQCTVAEAAKLLCSSGESGFNEIMTRIHGRSFLRGSVVHSFTRSENQELASGCVKTAGFKHPRLALLDPDEQWCFLEEFQPSQDAFTLSQRSLSSEALPRALRPPIELVRRRNGFTRSKKRIYQLMGLSLGYSVEAVEGKSAVRLVFYGCASCNDGESSDIVERRLKRFARGVLKFPELVQRHKVPQEPLLIAPLTSKRSRSSKCVGCSRKFHKLLMIKKTRCYLCALFVCWKCWNRQPLNTVNGRKVSVLVCPHCLDSIQTCNHVAPQDSGRGSSSSASTSSHGSAGEVEDIFRGHVLPDPKDSPQPGCAVVAYLAEALSDELEAELTQSVESKPRAVVNVLRELASVLDEGINRVMAHCSENNAHEALNLEFKVSSALHKLQAQFEREVLPLEACILSNTLLRSTDTSSFPSGPIPPNEEHRLEAIKHEQLLEAEDSDELRLICDLATQELSCMASVVTIVDRKLQYVLASSSPLFQNTEHPREHTLCQYLLMGDRPLILQHLEADPRFCQLNPVVSYGIKFYAGFPIFSPDGLSVVGSLCCLDVRPREVTQSQYSTILHLTRTASSLIMAKSIKPRSLQKLQKRES</sequence>
<dbReference type="AlphaFoldDB" id="A0ABD3EY29"/>
<reference evidence="7 8" key="1">
    <citation type="submission" date="2024-09" db="EMBL/GenBank/DDBJ databases">
        <title>Genome sequencing and assembly of Phytophthora oleae, isolate VK10A, causative agent of rot of olive drupes.</title>
        <authorList>
            <person name="Conti Taguali S."/>
            <person name="Riolo M."/>
            <person name="La Spada F."/>
            <person name="Cacciola S.O."/>
            <person name="Dionisio G."/>
        </authorList>
    </citation>
    <scope>NUCLEOTIDE SEQUENCE [LARGE SCALE GENOMIC DNA]</scope>
    <source>
        <strain evidence="7 8">VK10A</strain>
    </source>
</reference>
<proteinExistence type="predicted"/>
<dbReference type="CDD" id="cd00065">
    <property type="entry name" value="FYVE_like_SF"/>
    <property type="match status" value="1"/>
</dbReference>
<evidence type="ECO:0000256" key="2">
    <source>
        <dbReference type="ARBA" id="ARBA00022771"/>
    </source>
</evidence>
<keyword evidence="1" id="KW-0479">Metal-binding</keyword>
<dbReference type="PANTHER" id="PTHR43102:SF2">
    <property type="entry name" value="GAF DOMAIN-CONTAINING PROTEIN"/>
    <property type="match status" value="1"/>
</dbReference>
<comment type="caution">
    <text evidence="7">The sequence shown here is derived from an EMBL/GenBank/DDBJ whole genome shotgun (WGS) entry which is preliminary data.</text>
</comment>